<organism evidence="3 4">
    <name type="scientific">Legionella lansingensis</name>
    <dbReference type="NCBI Taxonomy" id="45067"/>
    <lineage>
        <taxon>Bacteria</taxon>
        <taxon>Pseudomonadati</taxon>
        <taxon>Pseudomonadota</taxon>
        <taxon>Gammaproteobacteria</taxon>
        <taxon>Legionellales</taxon>
        <taxon>Legionellaceae</taxon>
        <taxon>Legionella</taxon>
    </lineage>
</organism>
<dbReference type="Pfam" id="PF00072">
    <property type="entry name" value="Response_reg"/>
    <property type="match status" value="1"/>
</dbReference>
<dbReference type="AlphaFoldDB" id="A0A0W0VPN9"/>
<gene>
    <name evidence="3" type="ORF">Llan_1323</name>
</gene>
<feature type="modified residue" description="4-aspartylphosphate" evidence="1">
    <location>
        <position position="108"/>
    </location>
</feature>
<dbReference type="PATRIC" id="fig|45067.4.peg.1389"/>
<evidence type="ECO:0000259" key="2">
    <source>
        <dbReference type="PROSITE" id="PS50110"/>
    </source>
</evidence>
<dbReference type="InterPro" id="IPR001789">
    <property type="entry name" value="Sig_transdc_resp-reg_receiver"/>
</dbReference>
<keyword evidence="1" id="KW-0597">Phosphoprotein</keyword>
<dbReference type="PROSITE" id="PS50110">
    <property type="entry name" value="RESPONSE_REGULATORY"/>
    <property type="match status" value="1"/>
</dbReference>
<dbReference type="Proteomes" id="UP000054869">
    <property type="component" value="Unassembled WGS sequence"/>
</dbReference>
<dbReference type="Gene3D" id="3.40.50.2300">
    <property type="match status" value="1"/>
</dbReference>
<keyword evidence="4" id="KW-1185">Reference proteome</keyword>
<dbReference type="InterPro" id="IPR011006">
    <property type="entry name" value="CheY-like_superfamily"/>
</dbReference>
<sequence>MQHFSIPTCYFPSTALFIDDSRDFLLNFVLQLDEGLAYRVFDSPFDALECIHKNGCELDMLSQRCLTEYTEAQNCPLTNHTVNLNLAAIHAEVYNPRRFSEISVVVVDYAMPGMDGIEFCRRIDNTKIKKILLTGQADEKLAIEAFNEGLIHRYIQKSDPHASELITKSIYDLQLQYFQVMSDTIVRMLSVTSPSCLYDKKFAEFFLQLCQERRIVEYYLADNSGSFLLLDEDANVSFLIVKSESDMQLHYDLALDNGASDEVLDQLANGEKIPCFWQANTQTPAWDDWSSCLVPAQRFVSDEVYFYAYASGPALFEVQQNKIRSYHHHLEELDAEELLLV</sequence>
<protein>
    <submittedName>
        <fullName evidence="3">Two component response regulator</fullName>
    </submittedName>
</protein>
<dbReference type="OrthoDB" id="5697380at2"/>
<dbReference type="STRING" id="45067.Llan_1323"/>
<dbReference type="eggNOG" id="COG3437">
    <property type="taxonomic scope" value="Bacteria"/>
</dbReference>
<dbReference type="EMBL" id="LNYI01000028">
    <property type="protein sequence ID" value="KTD22060.1"/>
    <property type="molecule type" value="Genomic_DNA"/>
</dbReference>
<comment type="caution">
    <text evidence="3">The sequence shown here is derived from an EMBL/GenBank/DDBJ whole genome shotgun (WGS) entry which is preliminary data.</text>
</comment>
<dbReference type="GO" id="GO:0000160">
    <property type="term" value="P:phosphorelay signal transduction system"/>
    <property type="evidence" value="ECO:0007669"/>
    <property type="project" value="InterPro"/>
</dbReference>
<dbReference type="SUPFAM" id="SSF52172">
    <property type="entry name" value="CheY-like"/>
    <property type="match status" value="1"/>
</dbReference>
<evidence type="ECO:0000256" key="1">
    <source>
        <dbReference type="PROSITE-ProRule" id="PRU00169"/>
    </source>
</evidence>
<name>A0A0W0VPN9_9GAMM</name>
<proteinExistence type="predicted"/>
<evidence type="ECO:0000313" key="3">
    <source>
        <dbReference type="EMBL" id="KTD22060.1"/>
    </source>
</evidence>
<reference evidence="3 4" key="1">
    <citation type="submission" date="2015-11" db="EMBL/GenBank/DDBJ databases">
        <title>Genomic analysis of 38 Legionella species identifies large and diverse effector repertoires.</title>
        <authorList>
            <person name="Burstein D."/>
            <person name="Amaro F."/>
            <person name="Zusman T."/>
            <person name="Lifshitz Z."/>
            <person name="Cohen O."/>
            <person name="Gilbert J.A."/>
            <person name="Pupko T."/>
            <person name="Shuman H.A."/>
            <person name="Segal G."/>
        </authorList>
    </citation>
    <scope>NUCLEOTIDE SEQUENCE [LARGE SCALE GENOMIC DNA]</scope>
    <source>
        <strain evidence="3 4">ATCC 49751</strain>
    </source>
</reference>
<dbReference type="RefSeq" id="WP_028373207.1">
    <property type="nucleotide sequence ID" value="NZ_CAAAJD010000045.1"/>
</dbReference>
<evidence type="ECO:0000313" key="4">
    <source>
        <dbReference type="Proteomes" id="UP000054869"/>
    </source>
</evidence>
<accession>A0A0W0VPN9</accession>
<feature type="domain" description="Response regulatory" evidence="2">
    <location>
        <begin position="14"/>
        <end position="172"/>
    </location>
</feature>